<feature type="compositionally biased region" description="Acidic residues" evidence="2">
    <location>
        <begin position="1002"/>
        <end position="1019"/>
    </location>
</feature>
<name>A0A1Q9D1V4_SYMMI</name>
<organism evidence="3 4">
    <name type="scientific">Symbiodinium microadriaticum</name>
    <name type="common">Dinoflagellate</name>
    <name type="synonym">Zooxanthella microadriatica</name>
    <dbReference type="NCBI Taxonomy" id="2951"/>
    <lineage>
        <taxon>Eukaryota</taxon>
        <taxon>Sar</taxon>
        <taxon>Alveolata</taxon>
        <taxon>Dinophyceae</taxon>
        <taxon>Suessiales</taxon>
        <taxon>Symbiodiniaceae</taxon>
        <taxon>Symbiodinium</taxon>
    </lineage>
</organism>
<dbReference type="EMBL" id="LSRX01000775">
    <property type="protein sequence ID" value="OLP89152.1"/>
    <property type="molecule type" value="Genomic_DNA"/>
</dbReference>
<feature type="region of interest" description="Disordered" evidence="2">
    <location>
        <begin position="387"/>
        <end position="426"/>
    </location>
</feature>
<dbReference type="Proteomes" id="UP000186817">
    <property type="component" value="Unassembled WGS sequence"/>
</dbReference>
<accession>A0A1Q9D1V4</accession>
<dbReference type="OrthoDB" id="434886at2759"/>
<feature type="compositionally biased region" description="Low complexity" evidence="2">
    <location>
        <begin position="24"/>
        <end position="37"/>
    </location>
</feature>
<proteinExistence type="predicted"/>
<dbReference type="AlphaFoldDB" id="A0A1Q9D1V4"/>
<feature type="region of interest" description="Disordered" evidence="2">
    <location>
        <begin position="689"/>
        <end position="729"/>
    </location>
</feature>
<evidence type="ECO:0000313" key="3">
    <source>
        <dbReference type="EMBL" id="OLP89152.1"/>
    </source>
</evidence>
<evidence type="ECO:0000256" key="2">
    <source>
        <dbReference type="SAM" id="MobiDB-lite"/>
    </source>
</evidence>
<evidence type="ECO:0000313" key="4">
    <source>
        <dbReference type="Proteomes" id="UP000186817"/>
    </source>
</evidence>
<keyword evidence="4" id="KW-1185">Reference proteome</keyword>
<feature type="coiled-coil region" evidence="1">
    <location>
        <begin position="737"/>
        <end position="813"/>
    </location>
</feature>
<comment type="caution">
    <text evidence="3">The sequence shown here is derived from an EMBL/GenBank/DDBJ whole genome shotgun (WGS) entry which is preliminary data.</text>
</comment>
<feature type="compositionally biased region" description="Acidic residues" evidence="2">
    <location>
        <begin position="74"/>
        <end position="92"/>
    </location>
</feature>
<feature type="region of interest" description="Disordered" evidence="2">
    <location>
        <begin position="532"/>
        <end position="551"/>
    </location>
</feature>
<feature type="region of interest" description="Disordered" evidence="2">
    <location>
        <begin position="22"/>
        <end position="111"/>
    </location>
</feature>
<sequence length="1193" mass="131323">MPGQLRRKAIFHKGGSFLSISAVPTEAAPEAAPTETTKSGHVDTASPQGVEPATQEVQKEAKTVDLPSPRQEQEEPCSEPESEEPSESSESEGADKEASAPRVSRVSQGEPLEDLKALDAEAVVKAIPVESVSRQAEHALDGAQMCMKVARLASEATGTCRSWSQLLRCGTHLLDSTHCVTQASQSVSRCAVGVPSDLIPLLEKIKTAEGMTRQAVSATRDLMQCTEIISERGLRATELSNRLLQQSKELASTLQSSYPFGILFIQWLVPSLMAEVEKADFITPDVSTSQVRPEVPGNERESDVNKLDDVMEDGCQGPAIRSRTAMLPAPSEEEEDMTGSSSLKPSRTAMLVAPYDDKEVEHAVRSRTAMLPGVEDDNDEADHALRSRTAMWPVDPKEEEGRQARPSRTAMLPEDDVPGPESSTESSRFRRLMNVFKSDVSSIALVQRGTLVHMLCKYSRSQRLLVSRYRTQVTWRPYQVDFADFEEDDLTHEPWRRVRAAPEASGLAPIVKCKAIGEVLMQHFCSTRWLNQQHRKQRSSRHRQDQSGVRPQHMDFLQKSKFQQALTAMPRIRGARKATSSVWRLPEQTRCPALPAGPARHMAAACRAIGQACQPVAAATSVVRSARGPKLPTRCGNVTADVDMPQPMLDSWMLEPQCTMFRQYPGLAMLSDCAATPAPVEQAAAAEALDAPAVQEASERPEPAEGLQDEAQGDPSKQERRKARERRAPVTAAAMVMRDYEMRLRSLEVQCRELSSQNARLSSELTAGEVKQQQGRELNLRLSREVQELRRLNAEANDKVMALEEERATQRDLPAAQTDDVQPVQPLTASHLLEVVEFVEPPPGLAGLEPVAMSQSYAPIEEPELFWGCEQTQIYSASLLLAHRDLALRADLGPPGLEHPAMDGLRAEEVPDVISRKIWRPRKLQDGCVLADAGAYTVNGINMHESTMAKTYEGLASLARETADATAAAAVMVGDAQKNAHVLKEILDKLQCKAKAKKERSNDEDDEAKDADTSSDEEGAETKEDRACSNRRLLLKLNTEVLDLQKEMRNLISSNPALMPEVGVAQKEWIFRLAAELIEQTKWKFTMLGLHGQHGPSTWDEAMQETLYLLQAAANWDGFASPLFDARILRVAALVDANLLSKMLQDALQVCEDSTPPSAGDADDRPSHARHQYSEAVNLLCRHGTAETVAVQA</sequence>
<evidence type="ECO:0000256" key="1">
    <source>
        <dbReference type="SAM" id="Coils"/>
    </source>
</evidence>
<gene>
    <name evidence="3" type="ORF">AK812_SmicGene29399</name>
</gene>
<protein>
    <submittedName>
        <fullName evidence="3">Uncharacterized protein</fullName>
    </submittedName>
</protein>
<keyword evidence="1" id="KW-0175">Coiled coil</keyword>
<feature type="region of interest" description="Disordered" evidence="2">
    <location>
        <begin position="322"/>
        <end position="346"/>
    </location>
</feature>
<reference evidence="3 4" key="1">
    <citation type="submission" date="2016-02" db="EMBL/GenBank/DDBJ databases">
        <title>Genome analysis of coral dinoflagellate symbionts highlights evolutionary adaptations to a symbiotic lifestyle.</title>
        <authorList>
            <person name="Aranda M."/>
            <person name="Li Y."/>
            <person name="Liew Y.J."/>
            <person name="Baumgarten S."/>
            <person name="Simakov O."/>
            <person name="Wilson M."/>
            <person name="Piel J."/>
            <person name="Ashoor H."/>
            <person name="Bougouffa S."/>
            <person name="Bajic V.B."/>
            <person name="Ryu T."/>
            <person name="Ravasi T."/>
            <person name="Bayer T."/>
            <person name="Micklem G."/>
            <person name="Kim H."/>
            <person name="Bhak J."/>
            <person name="Lajeunesse T.C."/>
            <person name="Voolstra C.R."/>
        </authorList>
    </citation>
    <scope>NUCLEOTIDE SEQUENCE [LARGE SCALE GENOMIC DNA]</scope>
    <source>
        <strain evidence="3 4">CCMP2467</strain>
    </source>
</reference>
<feature type="region of interest" description="Disordered" evidence="2">
    <location>
        <begin position="995"/>
        <end position="1025"/>
    </location>
</feature>